<proteinExistence type="predicted"/>
<reference evidence="2" key="1">
    <citation type="submission" date="2017-02" db="EMBL/GenBank/DDBJ databases">
        <authorList>
            <person name="Varghese N."/>
            <person name="Submissions S."/>
        </authorList>
    </citation>
    <scope>NUCLEOTIDE SEQUENCE [LARGE SCALE GENOMIC DNA]</scope>
    <source>
        <strain evidence="2">DSM 22224</strain>
    </source>
</reference>
<keyword evidence="2" id="KW-1185">Reference proteome</keyword>
<sequence length="85" mass="9959">MKYTLISVDQLPGLSVGGPGGSIKHYTFKLTFRVRRLWGLYNPLVVKFAFAHHDQLKLEEYWSLRIGETYIYWQSFIDGDVVYVE</sequence>
<evidence type="ECO:0000313" key="1">
    <source>
        <dbReference type="EMBL" id="SKA30114.1"/>
    </source>
</evidence>
<name>A0A1T4SP99_9BACT</name>
<dbReference type="AlphaFoldDB" id="A0A1T4SP99"/>
<accession>A0A1T4SP99</accession>
<dbReference type="RefSeq" id="WP_078670592.1">
    <property type="nucleotide sequence ID" value="NZ_FUWZ01000003.1"/>
</dbReference>
<evidence type="ECO:0000313" key="2">
    <source>
        <dbReference type="Proteomes" id="UP000190367"/>
    </source>
</evidence>
<protein>
    <submittedName>
        <fullName evidence="1">Uncharacterized protein</fullName>
    </submittedName>
</protein>
<gene>
    <name evidence="1" type="ORF">SAMN04488128_103225</name>
</gene>
<organism evidence="1 2">
    <name type="scientific">Chitinophaga eiseniae</name>
    <dbReference type="NCBI Taxonomy" id="634771"/>
    <lineage>
        <taxon>Bacteria</taxon>
        <taxon>Pseudomonadati</taxon>
        <taxon>Bacteroidota</taxon>
        <taxon>Chitinophagia</taxon>
        <taxon>Chitinophagales</taxon>
        <taxon>Chitinophagaceae</taxon>
        <taxon>Chitinophaga</taxon>
    </lineage>
</organism>
<dbReference type="EMBL" id="FUWZ01000003">
    <property type="protein sequence ID" value="SKA30114.1"/>
    <property type="molecule type" value="Genomic_DNA"/>
</dbReference>
<dbReference type="Proteomes" id="UP000190367">
    <property type="component" value="Unassembled WGS sequence"/>
</dbReference>